<feature type="signal peptide" evidence="12">
    <location>
        <begin position="1"/>
        <end position="25"/>
    </location>
</feature>
<dbReference type="PROSITE" id="PS51910">
    <property type="entry name" value="GH18_2"/>
    <property type="match status" value="1"/>
</dbReference>
<dbReference type="GO" id="GO:0008061">
    <property type="term" value="F:chitin binding"/>
    <property type="evidence" value="ECO:0007669"/>
    <property type="project" value="UniProtKB-KW"/>
</dbReference>
<evidence type="ECO:0000256" key="12">
    <source>
        <dbReference type="SAM" id="SignalP"/>
    </source>
</evidence>
<dbReference type="AlphaFoldDB" id="A0A9P3LDH0"/>
<evidence type="ECO:0000256" key="2">
    <source>
        <dbReference type="ARBA" id="ARBA00012729"/>
    </source>
</evidence>
<keyword evidence="15" id="KW-1185">Reference proteome</keyword>
<dbReference type="SUPFAM" id="SSF51445">
    <property type="entry name" value="(Trans)glycosidases"/>
    <property type="match status" value="1"/>
</dbReference>
<evidence type="ECO:0000259" key="13">
    <source>
        <dbReference type="PROSITE" id="PS51910"/>
    </source>
</evidence>
<gene>
    <name evidence="14" type="ORF">PsYK624_060340</name>
</gene>
<keyword evidence="7 9" id="KW-0326">Glycosidase</keyword>
<dbReference type="PROSITE" id="PS01095">
    <property type="entry name" value="GH18_1"/>
    <property type="match status" value="1"/>
</dbReference>
<organism evidence="14 15">
    <name type="scientific">Phanerochaete sordida</name>
    <dbReference type="NCBI Taxonomy" id="48140"/>
    <lineage>
        <taxon>Eukaryota</taxon>
        <taxon>Fungi</taxon>
        <taxon>Dikarya</taxon>
        <taxon>Basidiomycota</taxon>
        <taxon>Agaricomycotina</taxon>
        <taxon>Agaricomycetes</taxon>
        <taxon>Polyporales</taxon>
        <taxon>Phanerochaetaceae</taxon>
        <taxon>Phanerochaete</taxon>
    </lineage>
</organism>
<feature type="compositionally biased region" description="Low complexity" evidence="11">
    <location>
        <begin position="329"/>
        <end position="371"/>
    </location>
</feature>
<feature type="region of interest" description="Disordered" evidence="11">
    <location>
        <begin position="391"/>
        <end position="429"/>
    </location>
</feature>
<dbReference type="InterPro" id="IPR017853">
    <property type="entry name" value="GH"/>
</dbReference>
<comment type="similarity">
    <text evidence="10">Belongs to the glycosyl hydrolase 18 family.</text>
</comment>
<dbReference type="GO" id="GO:0000272">
    <property type="term" value="P:polysaccharide catabolic process"/>
    <property type="evidence" value="ECO:0007669"/>
    <property type="project" value="UniProtKB-KW"/>
</dbReference>
<keyword evidence="12" id="KW-0732">Signal</keyword>
<accession>A0A9P3LDH0</accession>
<feature type="compositionally biased region" description="Basic and acidic residues" evidence="11">
    <location>
        <begin position="413"/>
        <end position="423"/>
    </location>
</feature>
<protein>
    <recommendedName>
        <fullName evidence="2">chitinase</fullName>
        <ecNumber evidence="2">3.2.1.14</ecNumber>
    </recommendedName>
</protein>
<proteinExistence type="inferred from homology"/>
<comment type="catalytic activity">
    <reaction evidence="1">
        <text>Random endo-hydrolysis of N-acetyl-beta-D-glucosaminide (1-&gt;4)-beta-linkages in chitin and chitodextrins.</text>
        <dbReference type="EC" id="3.2.1.14"/>
    </reaction>
</comment>
<dbReference type="InterPro" id="IPR001579">
    <property type="entry name" value="Glyco_hydro_18_chit_AS"/>
</dbReference>
<feature type="chain" id="PRO_5040292888" description="chitinase" evidence="12">
    <location>
        <begin position="26"/>
        <end position="429"/>
    </location>
</feature>
<dbReference type="OrthoDB" id="6020543at2759"/>
<dbReference type="EC" id="3.2.1.14" evidence="2"/>
<dbReference type="CDD" id="cd02877">
    <property type="entry name" value="GH18_hevamine_XipI_class_III"/>
    <property type="match status" value="1"/>
</dbReference>
<reference evidence="14 15" key="1">
    <citation type="submission" date="2021-08" db="EMBL/GenBank/DDBJ databases">
        <title>Draft Genome Sequence of Phanerochaete sordida strain YK-624.</title>
        <authorList>
            <person name="Mori T."/>
            <person name="Dohra H."/>
            <person name="Suzuki T."/>
            <person name="Kawagishi H."/>
            <person name="Hirai H."/>
        </authorList>
    </citation>
    <scope>NUCLEOTIDE SEQUENCE [LARGE SCALE GENOMIC DNA]</scope>
    <source>
        <strain evidence="14 15">YK-624</strain>
    </source>
</reference>
<evidence type="ECO:0000256" key="6">
    <source>
        <dbReference type="ARBA" id="ARBA00023277"/>
    </source>
</evidence>
<feature type="domain" description="GH18" evidence="13">
    <location>
        <begin position="32"/>
        <end position="323"/>
    </location>
</feature>
<dbReference type="InterPro" id="IPR001223">
    <property type="entry name" value="Glyco_hydro18_cat"/>
</dbReference>
<dbReference type="PANTHER" id="PTHR45708">
    <property type="entry name" value="ENDOCHITINASE"/>
    <property type="match status" value="1"/>
</dbReference>
<evidence type="ECO:0000256" key="11">
    <source>
        <dbReference type="SAM" id="MobiDB-lite"/>
    </source>
</evidence>
<feature type="region of interest" description="Disordered" evidence="11">
    <location>
        <begin position="327"/>
        <end position="371"/>
    </location>
</feature>
<dbReference type="EMBL" id="BPQB01000014">
    <property type="protein sequence ID" value="GJE89922.1"/>
    <property type="molecule type" value="Genomic_DNA"/>
</dbReference>
<dbReference type="Pfam" id="PF00704">
    <property type="entry name" value="Glyco_hydro_18"/>
    <property type="match status" value="1"/>
</dbReference>
<keyword evidence="4 9" id="KW-0378">Hydrolase</keyword>
<comment type="caution">
    <text evidence="14">The sequence shown here is derived from an EMBL/GenBank/DDBJ whole genome shotgun (WGS) entry which is preliminary data.</text>
</comment>
<sequence length="429" mass="45144">MATPFTGLRTLACLVFLGLLTRVMSFDITRKDNLAIYWGQDGANSQQRLSFYCQDDTVDTIPLAFLYIFRGTGGDPVIDFANTCNQWDDSVFPGTALANCQAAMEADIKTCQSKGKAITLSLGGATGQIGFSSDSQAQQFATQIWNLFLGGSSSTRPFGTAVLDGIDLDIESGTPAHYAAFVTQIRTLAAPTGKKYIITAAPQCPYPDAYIGAALNEADFDAVYVQFYNNYCGLDQPSDYNFATWDNWAKTTSFNKDVKVYIGAAGSPAAAGTGYVGPNTLAQFAADAQSKYSSFGGVMMWDADTAYNNNRFDKAVKTAIVASAAKLGAPARAPPSSSAAPSKTSSATQHVTESASSHHASASASKTSAVPVPAPSVTKKIAIADHADGDAAASLAEECAEESASAAAAAPTPDKEPRAERANSRFFRL</sequence>
<feature type="compositionally biased region" description="Low complexity" evidence="11">
    <location>
        <begin position="391"/>
        <end position="410"/>
    </location>
</feature>
<dbReference type="InterPro" id="IPR050542">
    <property type="entry name" value="Glycosyl_Hydrlase18_Chitinase"/>
</dbReference>
<dbReference type="Proteomes" id="UP000703269">
    <property type="component" value="Unassembled WGS sequence"/>
</dbReference>
<keyword evidence="3" id="KW-0147">Chitin-binding</keyword>
<evidence type="ECO:0000256" key="1">
    <source>
        <dbReference type="ARBA" id="ARBA00000822"/>
    </source>
</evidence>
<evidence type="ECO:0000313" key="15">
    <source>
        <dbReference type="Proteomes" id="UP000703269"/>
    </source>
</evidence>
<dbReference type="GO" id="GO:0008843">
    <property type="term" value="F:endochitinase activity"/>
    <property type="evidence" value="ECO:0007669"/>
    <property type="project" value="UniProtKB-EC"/>
</dbReference>
<keyword evidence="5" id="KW-0146">Chitin degradation</keyword>
<dbReference type="GO" id="GO:0006032">
    <property type="term" value="P:chitin catabolic process"/>
    <property type="evidence" value="ECO:0007669"/>
    <property type="project" value="UniProtKB-KW"/>
</dbReference>
<dbReference type="GO" id="GO:0005576">
    <property type="term" value="C:extracellular region"/>
    <property type="evidence" value="ECO:0007669"/>
    <property type="project" value="TreeGrafter"/>
</dbReference>
<evidence type="ECO:0000256" key="9">
    <source>
        <dbReference type="RuleBase" id="RU000489"/>
    </source>
</evidence>
<evidence type="ECO:0000256" key="10">
    <source>
        <dbReference type="RuleBase" id="RU004453"/>
    </source>
</evidence>
<evidence type="ECO:0000313" key="14">
    <source>
        <dbReference type="EMBL" id="GJE89922.1"/>
    </source>
</evidence>
<name>A0A9P3LDH0_9APHY</name>
<evidence type="ECO:0000256" key="3">
    <source>
        <dbReference type="ARBA" id="ARBA00022669"/>
    </source>
</evidence>
<dbReference type="InterPro" id="IPR045321">
    <property type="entry name" value="Cts1-like"/>
</dbReference>
<evidence type="ECO:0000256" key="7">
    <source>
        <dbReference type="ARBA" id="ARBA00023295"/>
    </source>
</evidence>
<keyword evidence="6" id="KW-0119">Carbohydrate metabolism</keyword>
<evidence type="ECO:0000256" key="8">
    <source>
        <dbReference type="ARBA" id="ARBA00023326"/>
    </source>
</evidence>
<evidence type="ECO:0000256" key="4">
    <source>
        <dbReference type="ARBA" id="ARBA00022801"/>
    </source>
</evidence>
<dbReference type="PANTHER" id="PTHR45708:SF49">
    <property type="entry name" value="ENDOCHITINASE"/>
    <property type="match status" value="1"/>
</dbReference>
<keyword evidence="8" id="KW-0624">Polysaccharide degradation</keyword>
<evidence type="ECO:0000256" key="5">
    <source>
        <dbReference type="ARBA" id="ARBA00023024"/>
    </source>
</evidence>
<dbReference type="Gene3D" id="3.20.20.80">
    <property type="entry name" value="Glycosidases"/>
    <property type="match status" value="1"/>
</dbReference>